<sequence length="284" mass="29916">MQRIVLFLCTLWACSTGAHEQLRIVAAGASVTEIVFALDRGDHVVATDSTSYYPHAAAELTKLGYFRQLSTEGVLAQNPTHVLGAAATGPDAVLQQLEAAGVRVIKYNHPRTLDGLLGMIGDIGEDLDATANANTLKLQVKHSIDTVLQSSAAAQVKGKKALYVVANNDRGLTVAGSHTLPDALFSELGMHNIASSLNEYKLMSNESVMQANPDVIFMASHFGSDQAAIEALCAHPAIAMTHAGKQCAVTPLSSATSLGLSPRVADTLAQIVEATVATDTQQRD</sequence>
<name>A0A1M5HSB3_9ALTE</name>
<dbReference type="RefSeq" id="WP_073320396.1">
    <property type="nucleotide sequence ID" value="NZ_FQWD01000002.1"/>
</dbReference>
<reference evidence="3" key="1">
    <citation type="submission" date="2016-11" db="EMBL/GenBank/DDBJ databases">
        <authorList>
            <person name="Varghese N."/>
            <person name="Submissions S."/>
        </authorList>
    </citation>
    <scope>NUCLEOTIDE SEQUENCE [LARGE SCALE GENOMIC DNA]</scope>
    <source>
        <strain evidence="3">CGMCC 1.8995</strain>
    </source>
</reference>
<keyword evidence="3" id="KW-1185">Reference proteome</keyword>
<evidence type="ECO:0000313" key="2">
    <source>
        <dbReference type="EMBL" id="SHG18827.1"/>
    </source>
</evidence>
<protein>
    <submittedName>
        <fullName evidence="2">Iron complex transport system substrate-binding protein</fullName>
    </submittedName>
</protein>
<dbReference type="InterPro" id="IPR002491">
    <property type="entry name" value="ABC_transptr_periplasmic_BD"/>
</dbReference>
<dbReference type="SUPFAM" id="SSF53807">
    <property type="entry name" value="Helical backbone' metal receptor"/>
    <property type="match status" value="1"/>
</dbReference>
<organism evidence="2 3">
    <name type="scientific">Marisediminitalea aggregata</name>
    <dbReference type="NCBI Taxonomy" id="634436"/>
    <lineage>
        <taxon>Bacteria</taxon>
        <taxon>Pseudomonadati</taxon>
        <taxon>Pseudomonadota</taxon>
        <taxon>Gammaproteobacteria</taxon>
        <taxon>Alteromonadales</taxon>
        <taxon>Alteromonadaceae</taxon>
        <taxon>Marisediminitalea</taxon>
    </lineage>
</organism>
<dbReference type="InterPro" id="IPR050902">
    <property type="entry name" value="ABC_Transporter_SBP"/>
</dbReference>
<dbReference type="OrthoDB" id="9797736at2"/>
<dbReference type="Pfam" id="PF01497">
    <property type="entry name" value="Peripla_BP_2"/>
    <property type="match status" value="1"/>
</dbReference>
<dbReference type="EMBL" id="FQWD01000002">
    <property type="protein sequence ID" value="SHG18827.1"/>
    <property type="molecule type" value="Genomic_DNA"/>
</dbReference>
<evidence type="ECO:0000259" key="1">
    <source>
        <dbReference type="PROSITE" id="PS50983"/>
    </source>
</evidence>
<accession>A0A1M5HSB3</accession>
<dbReference type="PROSITE" id="PS50983">
    <property type="entry name" value="FE_B12_PBP"/>
    <property type="match status" value="1"/>
</dbReference>
<dbReference type="PANTHER" id="PTHR30535">
    <property type="entry name" value="VITAMIN B12-BINDING PROTEIN"/>
    <property type="match status" value="1"/>
</dbReference>
<dbReference type="Gene3D" id="3.40.50.1980">
    <property type="entry name" value="Nitrogenase molybdenum iron protein domain"/>
    <property type="match status" value="2"/>
</dbReference>
<evidence type="ECO:0000313" key="3">
    <source>
        <dbReference type="Proteomes" id="UP000184520"/>
    </source>
</evidence>
<dbReference type="STRING" id="634436.SAMN05216361_1597"/>
<proteinExistence type="predicted"/>
<dbReference type="AlphaFoldDB" id="A0A1M5HSB3"/>
<gene>
    <name evidence="2" type="ORF">SAMN05216361_1597</name>
</gene>
<dbReference type="Proteomes" id="UP000184520">
    <property type="component" value="Unassembled WGS sequence"/>
</dbReference>
<dbReference type="PANTHER" id="PTHR30535:SF4">
    <property type="entry name" value="HEMIN-BINDING PERIPLASMIC PROTEIN HMUT"/>
    <property type="match status" value="1"/>
</dbReference>
<feature type="domain" description="Fe/B12 periplasmic-binding" evidence="1">
    <location>
        <begin position="23"/>
        <end position="280"/>
    </location>
</feature>